<sequence length="370" mass="38428">MDDRTVPDRRSPRGNGGRGRRAGLRAALYRQLAADDDRAAYWVRHVRLGVWLTEVSALAVIGYALLTPGTPTRTVVLLVLAGTAVLAAPLLLVLPVAAMVRDRRGSLLFYGWSLAVTGLVAVGSWVDGGAGSPLYALLFITLGFLAVAYPPWGVVVMGAVMTGAYLVCVAGGGLDASASFIGVVMGTYTVLCAMASANQWESYERQQLLLRTSEVLAATDPLTGCLNRRAFLDRLDRAADPAAGGWVVCLVDLDGFKGVNDRSGHAAGDAVLRAVTAALSGVVRETDTVARLGGDEFAVLAEAAPDEGEPLATRLRDAVAAVGAGSGVTASIGVTVVRPGDEGHEVLGRADQAMYRSKGAGGNRVTALAR</sequence>
<reference evidence="4 5" key="1">
    <citation type="submission" date="2016-12" db="EMBL/GenBank/DDBJ databases">
        <authorList>
            <person name="Song W.-J."/>
            <person name="Kurnit D.M."/>
        </authorList>
    </citation>
    <scope>NUCLEOTIDE SEQUENCE [LARGE SCALE GENOMIC DNA]</scope>
    <source>
        <strain evidence="4 5">DSM 43162</strain>
    </source>
</reference>
<keyword evidence="2" id="KW-0472">Membrane</keyword>
<dbReference type="GO" id="GO:0052621">
    <property type="term" value="F:diguanylate cyclase activity"/>
    <property type="evidence" value="ECO:0007669"/>
    <property type="project" value="TreeGrafter"/>
</dbReference>
<dbReference type="SMART" id="SM00267">
    <property type="entry name" value="GGDEF"/>
    <property type="match status" value="1"/>
</dbReference>
<dbReference type="SUPFAM" id="SSF55073">
    <property type="entry name" value="Nucleotide cyclase"/>
    <property type="match status" value="1"/>
</dbReference>
<dbReference type="GO" id="GO:1902201">
    <property type="term" value="P:negative regulation of bacterial-type flagellum-dependent cell motility"/>
    <property type="evidence" value="ECO:0007669"/>
    <property type="project" value="TreeGrafter"/>
</dbReference>
<keyword evidence="2" id="KW-1133">Transmembrane helix</keyword>
<protein>
    <submittedName>
        <fullName evidence="4">Diguanylate cyclase, GGDEF domain</fullName>
    </submittedName>
</protein>
<feature type="transmembrane region" description="Helical" evidence="2">
    <location>
        <begin position="154"/>
        <end position="174"/>
    </location>
</feature>
<dbReference type="CDD" id="cd01949">
    <property type="entry name" value="GGDEF"/>
    <property type="match status" value="1"/>
</dbReference>
<feature type="domain" description="GGDEF" evidence="3">
    <location>
        <begin position="244"/>
        <end position="370"/>
    </location>
</feature>
<dbReference type="InterPro" id="IPR000160">
    <property type="entry name" value="GGDEF_dom"/>
</dbReference>
<feature type="transmembrane region" description="Helical" evidence="2">
    <location>
        <begin position="48"/>
        <end position="66"/>
    </location>
</feature>
<dbReference type="GO" id="GO:0005886">
    <property type="term" value="C:plasma membrane"/>
    <property type="evidence" value="ECO:0007669"/>
    <property type="project" value="TreeGrafter"/>
</dbReference>
<dbReference type="AlphaFoldDB" id="A0A1M7UZN7"/>
<dbReference type="NCBIfam" id="TIGR00254">
    <property type="entry name" value="GGDEF"/>
    <property type="match status" value="1"/>
</dbReference>
<dbReference type="Pfam" id="PF00990">
    <property type="entry name" value="GGDEF"/>
    <property type="match status" value="1"/>
</dbReference>
<feature type="compositionally biased region" description="Basic and acidic residues" evidence="1">
    <location>
        <begin position="1"/>
        <end position="11"/>
    </location>
</feature>
<dbReference type="GO" id="GO:0043709">
    <property type="term" value="P:cell adhesion involved in single-species biofilm formation"/>
    <property type="evidence" value="ECO:0007669"/>
    <property type="project" value="TreeGrafter"/>
</dbReference>
<dbReference type="InterPro" id="IPR043128">
    <property type="entry name" value="Rev_trsase/Diguanyl_cyclase"/>
</dbReference>
<organism evidence="4 5">
    <name type="scientific">Geodermatophilus obscurus</name>
    <dbReference type="NCBI Taxonomy" id="1861"/>
    <lineage>
        <taxon>Bacteria</taxon>
        <taxon>Bacillati</taxon>
        <taxon>Actinomycetota</taxon>
        <taxon>Actinomycetes</taxon>
        <taxon>Geodermatophilales</taxon>
        <taxon>Geodermatophilaceae</taxon>
        <taxon>Geodermatophilus</taxon>
    </lineage>
</organism>
<keyword evidence="2" id="KW-0812">Transmembrane</keyword>
<dbReference type="PROSITE" id="PS50887">
    <property type="entry name" value="GGDEF"/>
    <property type="match status" value="1"/>
</dbReference>
<feature type="transmembrane region" description="Helical" evidence="2">
    <location>
        <begin position="78"/>
        <end position="100"/>
    </location>
</feature>
<dbReference type="Gene3D" id="3.30.70.270">
    <property type="match status" value="1"/>
</dbReference>
<dbReference type="OrthoDB" id="23692at2"/>
<dbReference type="InterPro" id="IPR050469">
    <property type="entry name" value="Diguanylate_Cyclase"/>
</dbReference>
<dbReference type="PANTHER" id="PTHR45138:SF9">
    <property type="entry name" value="DIGUANYLATE CYCLASE DGCM-RELATED"/>
    <property type="match status" value="1"/>
</dbReference>
<dbReference type="Proteomes" id="UP000184428">
    <property type="component" value="Unassembled WGS sequence"/>
</dbReference>
<evidence type="ECO:0000313" key="4">
    <source>
        <dbReference type="EMBL" id="SHN88491.1"/>
    </source>
</evidence>
<dbReference type="PANTHER" id="PTHR45138">
    <property type="entry name" value="REGULATORY COMPONENTS OF SENSORY TRANSDUCTION SYSTEM"/>
    <property type="match status" value="1"/>
</dbReference>
<evidence type="ECO:0000259" key="3">
    <source>
        <dbReference type="PROSITE" id="PS50887"/>
    </source>
</evidence>
<proteinExistence type="predicted"/>
<evidence type="ECO:0000313" key="5">
    <source>
        <dbReference type="Proteomes" id="UP000184428"/>
    </source>
</evidence>
<name>A0A1M7UZN7_9ACTN</name>
<feature type="transmembrane region" description="Helical" evidence="2">
    <location>
        <begin position="107"/>
        <end position="126"/>
    </location>
</feature>
<dbReference type="InterPro" id="IPR029787">
    <property type="entry name" value="Nucleotide_cyclase"/>
</dbReference>
<dbReference type="EMBL" id="FRDM01000046">
    <property type="protein sequence ID" value="SHN88491.1"/>
    <property type="molecule type" value="Genomic_DNA"/>
</dbReference>
<gene>
    <name evidence="4" type="ORF">SAMN05660350_04537</name>
</gene>
<feature type="region of interest" description="Disordered" evidence="1">
    <location>
        <begin position="1"/>
        <end position="20"/>
    </location>
</feature>
<dbReference type="RefSeq" id="WP_072920907.1">
    <property type="nucleotide sequence ID" value="NZ_FRDM01000046.1"/>
</dbReference>
<feature type="transmembrane region" description="Helical" evidence="2">
    <location>
        <begin position="132"/>
        <end position="149"/>
    </location>
</feature>
<evidence type="ECO:0000256" key="2">
    <source>
        <dbReference type="SAM" id="Phobius"/>
    </source>
</evidence>
<accession>A0A1M7UZN7</accession>
<evidence type="ECO:0000256" key="1">
    <source>
        <dbReference type="SAM" id="MobiDB-lite"/>
    </source>
</evidence>